<dbReference type="SUPFAM" id="SSF55681">
    <property type="entry name" value="Class II aaRS and biotin synthetases"/>
    <property type="match status" value="1"/>
</dbReference>
<dbReference type="Pfam" id="PF00152">
    <property type="entry name" value="tRNA-synt_2"/>
    <property type="match status" value="1"/>
</dbReference>
<dbReference type="InterPro" id="IPR002312">
    <property type="entry name" value="Asp/Asn-tRNA-synth_IIb"/>
</dbReference>
<evidence type="ECO:0000256" key="5">
    <source>
        <dbReference type="ARBA" id="ARBA00022741"/>
    </source>
</evidence>
<keyword evidence="7 9" id="KW-0648">Protein biosynthesis</keyword>
<dbReference type="InterPro" id="IPR006195">
    <property type="entry name" value="aa-tRNA-synth_II"/>
</dbReference>
<dbReference type="Gene3D" id="2.40.50.140">
    <property type="entry name" value="Nucleic acid-binding proteins"/>
    <property type="match status" value="1"/>
</dbReference>
<keyword evidence="4 9" id="KW-0436">Ligase</keyword>
<dbReference type="PROSITE" id="PS50862">
    <property type="entry name" value="AA_TRNA_LIGASE_II"/>
    <property type="match status" value="1"/>
</dbReference>
<protein>
    <recommendedName>
        <fullName evidence="9">Asparagine--tRNA ligase</fullName>
        <ecNumber evidence="9">6.1.1.22</ecNumber>
    </recommendedName>
    <alternativeName>
        <fullName evidence="9">Asparaginyl-tRNA synthetase</fullName>
        <shortName evidence="9">AsnRS</shortName>
    </alternativeName>
</protein>
<evidence type="ECO:0000259" key="10">
    <source>
        <dbReference type="PROSITE" id="PS50862"/>
    </source>
</evidence>
<dbReference type="GO" id="GO:0006421">
    <property type="term" value="P:asparaginyl-tRNA aminoacylation"/>
    <property type="evidence" value="ECO:0007669"/>
    <property type="project" value="UniProtKB-UniRule"/>
</dbReference>
<dbReference type="STRING" id="1188239.MOVI_6410"/>
<comment type="catalytic activity">
    <reaction evidence="9">
        <text>tRNA(Asn) + L-asparagine + ATP = L-asparaginyl-tRNA(Asn) + AMP + diphosphate + H(+)</text>
        <dbReference type="Rhea" id="RHEA:11180"/>
        <dbReference type="Rhea" id="RHEA-COMP:9659"/>
        <dbReference type="Rhea" id="RHEA-COMP:9674"/>
        <dbReference type="ChEBI" id="CHEBI:15378"/>
        <dbReference type="ChEBI" id="CHEBI:30616"/>
        <dbReference type="ChEBI" id="CHEBI:33019"/>
        <dbReference type="ChEBI" id="CHEBI:58048"/>
        <dbReference type="ChEBI" id="CHEBI:78442"/>
        <dbReference type="ChEBI" id="CHEBI:78515"/>
        <dbReference type="ChEBI" id="CHEBI:456215"/>
        <dbReference type="EC" id="6.1.1.22"/>
    </reaction>
</comment>
<comment type="subunit">
    <text evidence="2 9">Homodimer.</text>
</comment>
<comment type="similarity">
    <text evidence="1 9">Belongs to the class-II aminoacyl-tRNA synthetase family.</text>
</comment>
<dbReference type="CDD" id="cd04318">
    <property type="entry name" value="EcAsnRS_like_N"/>
    <property type="match status" value="1"/>
</dbReference>
<keyword evidence="3 9" id="KW-0963">Cytoplasm</keyword>
<dbReference type="SUPFAM" id="SSF50249">
    <property type="entry name" value="Nucleic acid-binding proteins"/>
    <property type="match status" value="1"/>
</dbReference>
<dbReference type="PRINTS" id="PR01042">
    <property type="entry name" value="TRNASYNTHASP"/>
</dbReference>
<evidence type="ECO:0000256" key="7">
    <source>
        <dbReference type="ARBA" id="ARBA00022917"/>
    </source>
</evidence>
<dbReference type="InterPro" id="IPR004365">
    <property type="entry name" value="NA-bd_OB_tRNA"/>
</dbReference>
<dbReference type="PANTHER" id="PTHR22594:SF34">
    <property type="entry name" value="ASPARAGINE--TRNA LIGASE, MITOCHONDRIAL-RELATED"/>
    <property type="match status" value="1"/>
</dbReference>
<evidence type="ECO:0000256" key="1">
    <source>
        <dbReference type="ARBA" id="ARBA00008226"/>
    </source>
</evidence>
<evidence type="ECO:0000256" key="4">
    <source>
        <dbReference type="ARBA" id="ARBA00022598"/>
    </source>
</evidence>
<dbReference type="RefSeq" id="WP_044284464.1">
    <property type="nucleotide sequence ID" value="NZ_JFAD01000034.1"/>
</dbReference>
<dbReference type="Gene3D" id="3.30.930.10">
    <property type="entry name" value="Bira Bifunctional Protein, Domain 2"/>
    <property type="match status" value="1"/>
</dbReference>
<dbReference type="GO" id="GO:0005524">
    <property type="term" value="F:ATP binding"/>
    <property type="evidence" value="ECO:0007669"/>
    <property type="project" value="UniProtKB-UniRule"/>
</dbReference>
<dbReference type="AlphaFoldDB" id="A0A014KV66"/>
<evidence type="ECO:0000256" key="2">
    <source>
        <dbReference type="ARBA" id="ARBA00011738"/>
    </source>
</evidence>
<evidence type="ECO:0000313" key="11">
    <source>
        <dbReference type="EMBL" id="EXU60866.1"/>
    </source>
</evidence>
<dbReference type="Proteomes" id="UP000020977">
    <property type="component" value="Unassembled WGS sequence"/>
</dbReference>
<comment type="caution">
    <text evidence="11">The sequence shown here is derived from an EMBL/GenBank/DDBJ whole genome shotgun (WGS) entry which is preliminary data.</text>
</comment>
<reference evidence="11 12" key="1">
    <citation type="submission" date="2014-03" db="EMBL/GenBank/DDBJ databases">
        <title>Genome sequence of Mycoplasma ovipneumoniae strain 14811.</title>
        <authorList>
            <person name="Sirand-Pugnet P."/>
            <person name="Breton M."/>
            <person name="Dordet-Frisoni E."/>
            <person name="Baranowski E."/>
            <person name="Barre A."/>
            <person name="Couture C."/>
            <person name="Dupuy V."/>
            <person name="Gaurivaud P."/>
            <person name="Jacob D."/>
            <person name="Lemaitre C."/>
            <person name="Manso-Silvan L."/>
            <person name="Nikolski M."/>
            <person name="Nouvel L.-X."/>
            <person name="Poumarat F."/>
            <person name="Tardy F."/>
            <person name="Thebault P."/>
            <person name="Theil S."/>
            <person name="Citti C."/>
            <person name="Thiaucourt F."/>
            <person name="Blanchard A."/>
        </authorList>
    </citation>
    <scope>NUCLEOTIDE SEQUENCE [LARGE SCALE GENOMIC DNA]</scope>
    <source>
        <strain evidence="11 12">14811</strain>
    </source>
</reference>
<keyword evidence="5 9" id="KW-0547">Nucleotide-binding</keyword>
<dbReference type="HAMAP" id="MF_00534">
    <property type="entry name" value="Asn_tRNA_synth"/>
    <property type="match status" value="1"/>
</dbReference>
<dbReference type="GO" id="GO:0005737">
    <property type="term" value="C:cytoplasm"/>
    <property type="evidence" value="ECO:0007669"/>
    <property type="project" value="UniProtKB-SubCell"/>
</dbReference>
<dbReference type="PATRIC" id="fig|1188239.3.peg.1547"/>
<dbReference type="FunFam" id="3.30.930.10:FF:000016">
    <property type="entry name" value="Asparagine--tRNA ligase"/>
    <property type="match status" value="1"/>
</dbReference>
<dbReference type="GO" id="GO:0003676">
    <property type="term" value="F:nucleic acid binding"/>
    <property type="evidence" value="ECO:0007669"/>
    <property type="project" value="InterPro"/>
</dbReference>
<evidence type="ECO:0000256" key="9">
    <source>
        <dbReference type="HAMAP-Rule" id="MF_00534"/>
    </source>
</evidence>
<dbReference type="InterPro" id="IPR004364">
    <property type="entry name" value="Aa-tRNA-synt_II"/>
</dbReference>
<proteinExistence type="inferred from homology"/>
<dbReference type="InterPro" id="IPR012340">
    <property type="entry name" value="NA-bd_OB-fold"/>
</dbReference>
<dbReference type="PANTHER" id="PTHR22594">
    <property type="entry name" value="ASPARTYL/LYSYL-TRNA SYNTHETASE"/>
    <property type="match status" value="1"/>
</dbReference>
<comment type="subcellular location">
    <subcellularLocation>
        <location evidence="9">Cytoplasm</location>
    </subcellularLocation>
</comment>
<name>A0A014KV66_9BACT</name>
<keyword evidence="6 9" id="KW-0067">ATP-binding</keyword>
<gene>
    <name evidence="9 11" type="primary">asnS</name>
    <name evidence="11" type="ORF">MOVI_6410</name>
</gene>
<evidence type="ECO:0000256" key="8">
    <source>
        <dbReference type="ARBA" id="ARBA00023146"/>
    </source>
</evidence>
<dbReference type="NCBIfam" id="NF003037">
    <property type="entry name" value="PRK03932.1"/>
    <property type="match status" value="1"/>
</dbReference>
<evidence type="ECO:0000313" key="12">
    <source>
        <dbReference type="Proteomes" id="UP000020977"/>
    </source>
</evidence>
<dbReference type="NCBIfam" id="TIGR00457">
    <property type="entry name" value="asnS"/>
    <property type="match status" value="1"/>
</dbReference>
<dbReference type="InterPro" id="IPR004522">
    <property type="entry name" value="Asn-tRNA-ligase"/>
</dbReference>
<dbReference type="EC" id="6.1.1.22" evidence="9"/>
<keyword evidence="8 9" id="KW-0030">Aminoacyl-tRNA synthetase</keyword>
<evidence type="ECO:0000256" key="3">
    <source>
        <dbReference type="ARBA" id="ARBA00022490"/>
    </source>
</evidence>
<dbReference type="eggNOG" id="COG0017">
    <property type="taxonomic scope" value="Bacteria"/>
</dbReference>
<dbReference type="InterPro" id="IPR045864">
    <property type="entry name" value="aa-tRNA-synth_II/BPL/LPL"/>
</dbReference>
<dbReference type="Pfam" id="PF01336">
    <property type="entry name" value="tRNA_anti-codon"/>
    <property type="match status" value="1"/>
</dbReference>
<sequence length="449" mass="52049">MSVSINEVFIHPELYDQKKITIQGWITNIRGNLKIMFVELNDGSSFKNLQCVLKSENIDFTKVENLAIGEAIEISGVFTSTPERQQNGEVLVEDLEVKGRNYNNNFPIQNQEISLEVLRQIPHFRHRTRLFRVIMRLRSSLFYEIHKFFRRQGFVNFSAPILTSNDGEGAGETFIVDDEQKDFFNKKTTLGVTGQLHAEAYALGFKKVYTFAPTFRAERSNTRKHAAEFWMIEPEVAFFDLEEIIELATKLLQKVIKAVIIRNKDEFAFLEKVGDKNLRRRLIQFCDSQVAQVTYEQAIKLLSEHIDKFEEKDLFFGADLKTEHERFLSEQIFRAPVVVINYPKSLKAFYMHQNDDGKTVAAFDLLVPGIGELIGGSQREVRYEKLHERITELNMKVEDFQWYLDLRKFGNPGSSGFGLGFERLLMFVTGIDNIRDVIPFPRTNKNILM</sequence>
<evidence type="ECO:0000256" key="6">
    <source>
        <dbReference type="ARBA" id="ARBA00022840"/>
    </source>
</evidence>
<feature type="domain" description="Aminoacyl-transfer RNA synthetases class-II family profile" evidence="10">
    <location>
        <begin position="135"/>
        <end position="439"/>
    </location>
</feature>
<accession>A0A014KV66</accession>
<dbReference type="GO" id="GO:0004816">
    <property type="term" value="F:asparagine-tRNA ligase activity"/>
    <property type="evidence" value="ECO:0007669"/>
    <property type="project" value="UniProtKB-UniRule"/>
</dbReference>
<dbReference type="EMBL" id="JFAD01000034">
    <property type="protein sequence ID" value="EXU60866.1"/>
    <property type="molecule type" value="Genomic_DNA"/>
</dbReference>
<organism evidence="11 12">
    <name type="scientific">Mesomycoplasma ovipneumoniae 14811</name>
    <dbReference type="NCBI Taxonomy" id="1188239"/>
    <lineage>
        <taxon>Bacteria</taxon>
        <taxon>Bacillati</taxon>
        <taxon>Mycoplasmatota</taxon>
        <taxon>Mycoplasmoidales</taxon>
        <taxon>Metamycoplasmataceae</taxon>
        <taxon>Mesomycoplasma</taxon>
    </lineage>
</organism>